<dbReference type="OrthoDB" id="583532at2"/>
<feature type="region of interest" description="Disordered" evidence="1">
    <location>
        <begin position="141"/>
        <end position="162"/>
    </location>
</feature>
<dbReference type="GO" id="GO:0003677">
    <property type="term" value="F:DNA binding"/>
    <property type="evidence" value="ECO:0007669"/>
    <property type="project" value="UniProtKB-KW"/>
</dbReference>
<feature type="region of interest" description="Disordered" evidence="1">
    <location>
        <begin position="265"/>
        <end position="288"/>
    </location>
</feature>
<dbReference type="Proteomes" id="UP000324285">
    <property type="component" value="Chromosome"/>
</dbReference>
<keyword evidence="4" id="KW-1185">Reference proteome</keyword>
<evidence type="ECO:0000313" key="3">
    <source>
        <dbReference type="EMBL" id="QEM81763.1"/>
    </source>
</evidence>
<dbReference type="EMBL" id="CP038437">
    <property type="protein sequence ID" value="QEM81763.1"/>
    <property type="molecule type" value="Genomic_DNA"/>
</dbReference>
<dbReference type="KEGG" id="hbh:E4T21_09520"/>
<sequence>MARTGITFDDVQRAIDTLLQRQEAPSVQKVRNILGTGSFTTISEHLREWRTRREERTDVPPPQGMPAELQALAEELWSQAQTAATDNLSHYREEADRQVTAAQERVADADRRAEDAEQRESALSAHLVTTEKRLQESIANSARMESTVQAQEQQLEKERQRSAQLEDQLARLQQENERLAQAHQVALGELQAEHTERLRQEEQRHETAEARLMGMLDDARQERQAAEKSHAQKLQQAEQRYETLQQQLQRVRADLLEEEKHHKETLLARSRAEDNARARQHENELLSERIEEQKRQLATQAERIHALEAKLDEKIWSLAAQRREAARNEKESDTTASTTSDS</sequence>
<dbReference type="RefSeq" id="WP_149284774.1">
    <property type="nucleotide sequence ID" value="NZ_CP038437.2"/>
</dbReference>
<proteinExistence type="predicted"/>
<name>A0A5C1NGJ2_9GAMM</name>
<dbReference type="InterPro" id="IPR021104">
    <property type="entry name" value="KfrA_DNA-bd_N"/>
</dbReference>
<dbReference type="AlphaFoldDB" id="A0A5C1NGJ2"/>
<feature type="domain" description="KfrA N-terminal DNA-binding" evidence="2">
    <location>
        <begin position="7"/>
        <end position="118"/>
    </location>
</feature>
<evidence type="ECO:0000313" key="4">
    <source>
        <dbReference type="Proteomes" id="UP000324285"/>
    </source>
</evidence>
<feature type="compositionally biased region" description="Basic and acidic residues" evidence="1">
    <location>
        <begin position="322"/>
        <end position="333"/>
    </location>
</feature>
<protein>
    <submittedName>
        <fullName evidence="3">DNA-binding protein</fullName>
    </submittedName>
</protein>
<feature type="region of interest" description="Disordered" evidence="1">
    <location>
        <begin position="322"/>
        <end position="342"/>
    </location>
</feature>
<gene>
    <name evidence="3" type="ORF">E4T21_09520</name>
</gene>
<organism evidence="3 4">
    <name type="scientific">Halomonas binhaiensis</name>
    <dbReference type="NCBI Taxonomy" id="2562282"/>
    <lineage>
        <taxon>Bacteria</taxon>
        <taxon>Pseudomonadati</taxon>
        <taxon>Pseudomonadota</taxon>
        <taxon>Gammaproteobacteria</taxon>
        <taxon>Oceanospirillales</taxon>
        <taxon>Halomonadaceae</taxon>
        <taxon>Halomonas</taxon>
    </lineage>
</organism>
<keyword evidence="3" id="KW-0238">DNA-binding</keyword>
<accession>A0A5C1NGJ2</accession>
<dbReference type="Pfam" id="PF11740">
    <property type="entry name" value="KfrA_N"/>
    <property type="match status" value="1"/>
</dbReference>
<evidence type="ECO:0000259" key="2">
    <source>
        <dbReference type="Pfam" id="PF11740"/>
    </source>
</evidence>
<evidence type="ECO:0000256" key="1">
    <source>
        <dbReference type="SAM" id="MobiDB-lite"/>
    </source>
</evidence>
<feature type="compositionally biased region" description="Polar residues" evidence="1">
    <location>
        <begin position="141"/>
        <end position="153"/>
    </location>
</feature>
<reference evidence="3" key="1">
    <citation type="submission" date="2021-02" db="EMBL/GenBank/DDBJ databases">
        <title>Strain Y2R2, a novel species of the genus Halomonas.</title>
        <authorList>
            <person name="Huang H."/>
        </authorList>
    </citation>
    <scope>NUCLEOTIDE SEQUENCE</scope>
    <source>
        <strain evidence="3">Y2R2</strain>
    </source>
</reference>